<dbReference type="CDD" id="cd01900">
    <property type="entry name" value="YchF"/>
    <property type="match status" value="1"/>
</dbReference>
<keyword evidence="5" id="KW-0460">Magnesium</keyword>
<keyword evidence="4 6" id="KW-0067">ATP-binding</keyword>
<dbReference type="GO" id="GO:0005737">
    <property type="term" value="C:cytoplasm"/>
    <property type="evidence" value="ECO:0007669"/>
    <property type="project" value="TreeGrafter"/>
</dbReference>
<comment type="similarity">
    <text evidence="6">Belongs to the TRAFAC class OBG-HflX-like GTPase superfamily. OBG GTPase family. YchF/OLA1 subfamily.</text>
</comment>
<comment type="function">
    <text evidence="6">ATPase that binds to both the 70S ribosome and the 50S ribosomal subunit in a nucleotide-independent manner.</text>
</comment>
<evidence type="ECO:0000259" key="7">
    <source>
        <dbReference type="PROSITE" id="PS51710"/>
    </source>
</evidence>
<dbReference type="Gene3D" id="3.10.20.30">
    <property type="match status" value="1"/>
</dbReference>
<dbReference type="Pfam" id="PF06071">
    <property type="entry name" value="YchF-GTPase_C"/>
    <property type="match status" value="1"/>
</dbReference>
<dbReference type="SUPFAM" id="SSF81271">
    <property type="entry name" value="TGS-like"/>
    <property type="match status" value="1"/>
</dbReference>
<evidence type="ECO:0000259" key="8">
    <source>
        <dbReference type="PROSITE" id="PS51880"/>
    </source>
</evidence>
<keyword evidence="3 6" id="KW-0547">Nucleotide-binding</keyword>
<feature type="binding site" evidence="6">
    <location>
        <begin position="12"/>
        <end position="17"/>
    </location>
    <ligand>
        <name>ATP</name>
        <dbReference type="ChEBI" id="CHEBI:30616"/>
    </ligand>
</feature>
<reference evidence="9 10" key="1">
    <citation type="submission" date="2016-10" db="EMBL/GenBank/DDBJ databases">
        <authorList>
            <person name="de Groot N.N."/>
        </authorList>
    </citation>
    <scope>NUCLEOTIDE SEQUENCE [LARGE SCALE GENOMIC DNA]</scope>
    <source>
        <strain evidence="9 10">JCM 19513</strain>
    </source>
</reference>
<dbReference type="InterPro" id="IPR004396">
    <property type="entry name" value="ATPase_YchF/OLA1"/>
</dbReference>
<dbReference type="CDD" id="cd04867">
    <property type="entry name" value="TGS_YchF_OLA1"/>
    <property type="match status" value="1"/>
</dbReference>
<dbReference type="Gene3D" id="1.10.150.300">
    <property type="entry name" value="TGS-like domain"/>
    <property type="match status" value="1"/>
</dbReference>
<feature type="domain" description="TGS" evidence="8">
    <location>
        <begin position="281"/>
        <end position="364"/>
    </location>
</feature>
<dbReference type="InterPro" id="IPR027417">
    <property type="entry name" value="P-loop_NTPase"/>
</dbReference>
<dbReference type="GO" id="GO:0046872">
    <property type="term" value="F:metal ion binding"/>
    <property type="evidence" value="ECO:0007669"/>
    <property type="project" value="UniProtKB-KW"/>
</dbReference>
<comment type="cofactor">
    <cofactor evidence="1">
        <name>Mg(2+)</name>
        <dbReference type="ChEBI" id="CHEBI:18420"/>
    </cofactor>
</comment>
<dbReference type="RefSeq" id="WP_074864462.1">
    <property type="nucleotide sequence ID" value="NZ_FOAS01000002.1"/>
</dbReference>
<dbReference type="InterPro" id="IPR031167">
    <property type="entry name" value="G_OBG"/>
</dbReference>
<dbReference type="PROSITE" id="PS51880">
    <property type="entry name" value="TGS"/>
    <property type="match status" value="1"/>
</dbReference>
<evidence type="ECO:0000256" key="2">
    <source>
        <dbReference type="ARBA" id="ARBA00022723"/>
    </source>
</evidence>
<evidence type="ECO:0000313" key="9">
    <source>
        <dbReference type="EMBL" id="SEK35067.1"/>
    </source>
</evidence>
<evidence type="ECO:0000256" key="6">
    <source>
        <dbReference type="HAMAP-Rule" id="MF_00944"/>
    </source>
</evidence>
<dbReference type="InterPro" id="IPR013029">
    <property type="entry name" value="YchF_C"/>
</dbReference>
<dbReference type="PIRSF" id="PIRSF006641">
    <property type="entry name" value="CHP00092"/>
    <property type="match status" value="1"/>
</dbReference>
<sequence length="366" mass="40060">MGFNCGIVGLPNVGKSTLFNALTKAGIGAENFPFCTIEPNSGIVPMPDARLNALAEIVKPEKVIPTSMEFVDIAGLVEGASKGEGLGNKFLANIRETDAIAHVVRCFEDDNVIHVSNSVNPKRDIEVIDLELIFADLESCEKQLQRVTRNAKGGDKEALAQKAVLEQLIPHFQEGKPARSLLKNASTEERAIARGFHLLTSKPVMYIANVSEEGFENNPHLDAVKAIAAEEGAVVVPVCNKIEAEIAELDDDEEKQMFLETMGMEEPGLNRVIRAGYELLNLQTYFTAGVKEVRAWTVQIGATAPKAAAVIHTDFEKGFIRAEVIGYNDFIQYNGEAGAKEAGKWRLEGKDYIVKDGDVMHFRFNV</sequence>
<evidence type="ECO:0000256" key="3">
    <source>
        <dbReference type="ARBA" id="ARBA00022741"/>
    </source>
</evidence>
<dbReference type="NCBIfam" id="TIGR00092">
    <property type="entry name" value="redox-regulated ATPase YchF"/>
    <property type="match status" value="1"/>
</dbReference>
<dbReference type="InterPro" id="IPR041706">
    <property type="entry name" value="YchF_N"/>
</dbReference>
<protein>
    <recommendedName>
        <fullName evidence="6">Ribosome-binding ATPase YchF</fullName>
    </recommendedName>
</protein>
<evidence type="ECO:0000256" key="4">
    <source>
        <dbReference type="ARBA" id="ARBA00022840"/>
    </source>
</evidence>
<accession>A0A1H7GC83</accession>
<evidence type="ECO:0000256" key="1">
    <source>
        <dbReference type="ARBA" id="ARBA00001946"/>
    </source>
</evidence>
<dbReference type="InterPro" id="IPR023192">
    <property type="entry name" value="TGS-like_dom_sf"/>
</dbReference>
<keyword evidence="2" id="KW-0479">Metal-binding</keyword>
<organism evidence="9 10">
    <name type="scientific">Atopomonas hussainii</name>
    <dbReference type="NCBI Taxonomy" id="1429083"/>
    <lineage>
        <taxon>Bacteria</taxon>
        <taxon>Pseudomonadati</taxon>
        <taxon>Pseudomonadota</taxon>
        <taxon>Gammaproteobacteria</taxon>
        <taxon>Pseudomonadales</taxon>
        <taxon>Pseudomonadaceae</taxon>
        <taxon>Atopomonas</taxon>
    </lineage>
</organism>
<dbReference type="STRING" id="1429083.GCA_001885685_02690"/>
<dbReference type="InterPro" id="IPR004095">
    <property type="entry name" value="TGS"/>
</dbReference>
<dbReference type="GO" id="GO:0016887">
    <property type="term" value="F:ATP hydrolysis activity"/>
    <property type="evidence" value="ECO:0007669"/>
    <property type="project" value="UniProtKB-UniRule"/>
</dbReference>
<dbReference type="GO" id="GO:0043023">
    <property type="term" value="F:ribosomal large subunit binding"/>
    <property type="evidence" value="ECO:0007669"/>
    <property type="project" value="UniProtKB-UniRule"/>
</dbReference>
<name>A0A1H7GC83_9GAMM</name>
<dbReference type="Gene3D" id="3.40.50.300">
    <property type="entry name" value="P-loop containing nucleotide triphosphate hydrolases"/>
    <property type="match status" value="1"/>
</dbReference>
<dbReference type="FunFam" id="1.10.150.300:FF:000001">
    <property type="entry name" value="Ribosome-binding ATPase YchF"/>
    <property type="match status" value="1"/>
</dbReference>
<evidence type="ECO:0000256" key="5">
    <source>
        <dbReference type="ARBA" id="ARBA00022842"/>
    </source>
</evidence>
<dbReference type="GO" id="GO:0005525">
    <property type="term" value="F:GTP binding"/>
    <property type="evidence" value="ECO:0007669"/>
    <property type="project" value="InterPro"/>
</dbReference>
<dbReference type="Pfam" id="PF01926">
    <property type="entry name" value="MMR_HSR1"/>
    <property type="match status" value="1"/>
</dbReference>
<dbReference type="PANTHER" id="PTHR23305">
    <property type="entry name" value="OBG GTPASE FAMILY"/>
    <property type="match status" value="1"/>
</dbReference>
<dbReference type="Proteomes" id="UP000185766">
    <property type="component" value="Unassembled WGS sequence"/>
</dbReference>
<dbReference type="InterPro" id="IPR012675">
    <property type="entry name" value="Beta-grasp_dom_sf"/>
</dbReference>
<dbReference type="HAMAP" id="MF_00944">
    <property type="entry name" value="YchF_OLA1_ATPase"/>
    <property type="match status" value="1"/>
</dbReference>
<dbReference type="EMBL" id="FOAS01000002">
    <property type="protein sequence ID" value="SEK35067.1"/>
    <property type="molecule type" value="Genomic_DNA"/>
</dbReference>
<feature type="domain" description="OBG-type G" evidence="7">
    <location>
        <begin position="3"/>
        <end position="258"/>
    </location>
</feature>
<proteinExistence type="inferred from homology"/>
<keyword evidence="10" id="KW-1185">Reference proteome</keyword>
<evidence type="ECO:0000313" key="10">
    <source>
        <dbReference type="Proteomes" id="UP000185766"/>
    </source>
</evidence>
<dbReference type="AlphaFoldDB" id="A0A1H7GC83"/>
<dbReference type="InterPro" id="IPR012676">
    <property type="entry name" value="TGS-like"/>
</dbReference>
<dbReference type="PANTHER" id="PTHR23305:SF18">
    <property type="entry name" value="OBG-TYPE G DOMAIN-CONTAINING PROTEIN"/>
    <property type="match status" value="1"/>
</dbReference>
<dbReference type="PROSITE" id="PS51710">
    <property type="entry name" value="G_OBG"/>
    <property type="match status" value="1"/>
</dbReference>
<dbReference type="InterPro" id="IPR006073">
    <property type="entry name" value="GTP-bd"/>
</dbReference>
<dbReference type="SUPFAM" id="SSF52540">
    <property type="entry name" value="P-loop containing nucleoside triphosphate hydrolases"/>
    <property type="match status" value="1"/>
</dbReference>
<dbReference type="FunFam" id="3.10.20.30:FF:000001">
    <property type="entry name" value="Ribosome-binding ATPase YchF"/>
    <property type="match status" value="1"/>
</dbReference>
<dbReference type="PRINTS" id="PR00326">
    <property type="entry name" value="GTP1OBG"/>
</dbReference>
<gene>
    <name evidence="6" type="primary">ychF</name>
    <name evidence="9" type="ORF">SAMN05216214_10223</name>
</gene>
<dbReference type="GO" id="GO:0005524">
    <property type="term" value="F:ATP binding"/>
    <property type="evidence" value="ECO:0007669"/>
    <property type="project" value="UniProtKB-UniRule"/>
</dbReference>